<accession>A0A3E0DQ98</accession>
<comment type="caution">
    <text evidence="1">The sequence shown here is derived from an EMBL/GenBank/DDBJ whole genome shotgun (WGS) entry which is preliminary data.</text>
</comment>
<protein>
    <submittedName>
        <fullName evidence="1">Uncharacterized protein</fullName>
    </submittedName>
</protein>
<organism evidence="1 2">
    <name type="scientific">Algoriphagus antarcticus</name>
    <dbReference type="NCBI Taxonomy" id="238540"/>
    <lineage>
        <taxon>Bacteria</taxon>
        <taxon>Pseudomonadati</taxon>
        <taxon>Bacteroidota</taxon>
        <taxon>Cytophagia</taxon>
        <taxon>Cytophagales</taxon>
        <taxon>Cyclobacteriaceae</taxon>
        <taxon>Algoriphagus</taxon>
    </lineage>
</organism>
<dbReference type="Proteomes" id="UP000256405">
    <property type="component" value="Unassembled WGS sequence"/>
</dbReference>
<evidence type="ECO:0000313" key="2">
    <source>
        <dbReference type="Proteomes" id="UP000256405"/>
    </source>
</evidence>
<keyword evidence="2" id="KW-1185">Reference proteome</keyword>
<dbReference type="AlphaFoldDB" id="A0A3E0DQ98"/>
<name>A0A3E0DQ98_9BACT</name>
<evidence type="ECO:0000313" key="1">
    <source>
        <dbReference type="EMBL" id="REG84028.1"/>
    </source>
</evidence>
<sequence length="29" mass="3284">MGQLYSKNELADLDKKALLYNQEGKGDQL</sequence>
<proteinExistence type="predicted"/>
<gene>
    <name evidence="1" type="ORF">C8N25_11683</name>
</gene>
<reference evidence="1 2" key="1">
    <citation type="submission" date="2018-08" db="EMBL/GenBank/DDBJ databases">
        <title>Genomic Encyclopedia of Archaeal and Bacterial Type Strains, Phase II (KMG-II): from individual species to whole genera.</title>
        <authorList>
            <person name="Goeker M."/>
        </authorList>
    </citation>
    <scope>NUCLEOTIDE SEQUENCE [LARGE SCALE GENOMIC DNA]</scope>
    <source>
        <strain evidence="1 2">DSM 15986</strain>
    </source>
</reference>
<dbReference type="EMBL" id="QUNF01000016">
    <property type="protein sequence ID" value="REG84028.1"/>
    <property type="molecule type" value="Genomic_DNA"/>
</dbReference>